<dbReference type="RefSeq" id="WP_219766892.1">
    <property type="nucleotide sequence ID" value="NZ_JAHYBZ010000020.1"/>
</dbReference>
<reference evidence="2 3" key="1">
    <citation type="submission" date="2021-07" db="EMBL/GenBank/DDBJ databases">
        <authorList>
            <person name="So Y."/>
        </authorList>
    </citation>
    <scope>NUCLEOTIDE SEQUENCE [LARGE SCALE GENOMIC DNA]</scope>
    <source>
        <strain evidence="2 3">HJA6</strain>
    </source>
</reference>
<evidence type="ECO:0000256" key="1">
    <source>
        <dbReference type="SAM" id="MobiDB-lite"/>
    </source>
</evidence>
<accession>A0ABS7AIE6</accession>
<proteinExistence type="predicted"/>
<feature type="region of interest" description="Disordered" evidence="1">
    <location>
        <begin position="45"/>
        <end position="79"/>
    </location>
</feature>
<protein>
    <submittedName>
        <fullName evidence="2">Phage GP46 family protein</fullName>
    </submittedName>
</protein>
<gene>
    <name evidence="2" type="ORF">KPL78_29540</name>
</gene>
<comment type="caution">
    <text evidence="2">The sequence shown here is derived from an EMBL/GenBank/DDBJ whole genome shotgun (WGS) entry which is preliminary data.</text>
</comment>
<organism evidence="2 3">
    <name type="scientific">Roseomonas alba</name>
    <dbReference type="NCBI Taxonomy" id="2846776"/>
    <lineage>
        <taxon>Bacteria</taxon>
        <taxon>Pseudomonadati</taxon>
        <taxon>Pseudomonadota</taxon>
        <taxon>Alphaproteobacteria</taxon>
        <taxon>Acetobacterales</taxon>
        <taxon>Roseomonadaceae</taxon>
        <taxon>Roseomonas</taxon>
    </lineage>
</organism>
<name>A0ABS7AIE6_9PROT</name>
<dbReference type="Pfam" id="PF07409">
    <property type="entry name" value="GP46"/>
    <property type="match status" value="1"/>
</dbReference>
<evidence type="ECO:0000313" key="2">
    <source>
        <dbReference type="EMBL" id="MBW6402026.1"/>
    </source>
</evidence>
<evidence type="ECO:0000313" key="3">
    <source>
        <dbReference type="Proteomes" id="UP001196565"/>
    </source>
</evidence>
<dbReference type="Proteomes" id="UP001196565">
    <property type="component" value="Unassembled WGS sequence"/>
</dbReference>
<sequence>MPYDLAIRPRVATGRCDLVATPAGLVLDGTPLSAMQYGLLTRRRARRDDRLPADMPEDPATPATLNARQGSAGDALDPRGDLTGSRLWLLARAKKPEALQRAAGMARNALAPLERRGLTVSTAVADGGPGRIHLTARAGTAQVTLPVLVGS</sequence>
<dbReference type="InterPro" id="IPR010877">
    <property type="entry name" value="Phage_Mu_Gp46"/>
</dbReference>
<keyword evidence="3" id="KW-1185">Reference proteome</keyword>
<dbReference type="EMBL" id="JAHYBZ010000020">
    <property type="protein sequence ID" value="MBW6402026.1"/>
    <property type="molecule type" value="Genomic_DNA"/>
</dbReference>